<proteinExistence type="predicted"/>
<keyword evidence="2" id="KW-1185">Reference proteome</keyword>
<dbReference type="OrthoDB" id="1176146at2"/>
<dbReference type="AlphaFoldDB" id="A0A5D0U8I7"/>
<dbReference type="RefSeq" id="WP_148350797.1">
    <property type="nucleotide sequence ID" value="NZ_JBHSBF010000036.1"/>
</dbReference>
<sequence>MLPYDPVLNNTNYILGAYEQESALNFLFTTPEIIWEASLAIWLTTKGFRPAPLITAVPPEQP</sequence>
<accession>A0A5D0U8I7</accession>
<dbReference type="Proteomes" id="UP000322634">
    <property type="component" value="Unassembled WGS sequence"/>
</dbReference>
<organism evidence="1 2">
    <name type="scientific">Actinomadura syzygii</name>
    <dbReference type="NCBI Taxonomy" id="1427538"/>
    <lineage>
        <taxon>Bacteria</taxon>
        <taxon>Bacillati</taxon>
        <taxon>Actinomycetota</taxon>
        <taxon>Actinomycetes</taxon>
        <taxon>Streptosporangiales</taxon>
        <taxon>Thermomonosporaceae</taxon>
        <taxon>Actinomadura</taxon>
    </lineage>
</organism>
<dbReference type="EMBL" id="VSFF01000006">
    <property type="protein sequence ID" value="TYC14407.1"/>
    <property type="molecule type" value="Genomic_DNA"/>
</dbReference>
<evidence type="ECO:0000313" key="2">
    <source>
        <dbReference type="Proteomes" id="UP000322634"/>
    </source>
</evidence>
<evidence type="ECO:0000313" key="1">
    <source>
        <dbReference type="EMBL" id="TYC14407.1"/>
    </source>
</evidence>
<gene>
    <name evidence="1" type="ORF">FXF65_16230</name>
</gene>
<reference evidence="1 2" key="1">
    <citation type="submission" date="2019-08" db="EMBL/GenBank/DDBJ databases">
        <title>Actinomadura sp. nov. CYP1-5 isolated from mountain soil.</title>
        <authorList>
            <person name="Songsumanus A."/>
            <person name="Kuncharoen N."/>
            <person name="Kudo T."/>
            <person name="Yuki M."/>
            <person name="Igarashi Y."/>
            <person name="Tanasupawat S."/>
        </authorList>
    </citation>
    <scope>NUCLEOTIDE SEQUENCE [LARGE SCALE GENOMIC DNA]</scope>
    <source>
        <strain evidence="1 2">GKU157</strain>
    </source>
</reference>
<name>A0A5D0U8I7_9ACTN</name>
<protein>
    <submittedName>
        <fullName evidence="1">Uncharacterized protein</fullName>
    </submittedName>
</protein>
<comment type="caution">
    <text evidence="1">The sequence shown here is derived from an EMBL/GenBank/DDBJ whole genome shotgun (WGS) entry which is preliminary data.</text>
</comment>